<dbReference type="PANTHER" id="PTHR31123">
    <property type="entry name" value="ACCUMULATION OF DYADS PROTEIN 2-RELATED"/>
    <property type="match status" value="1"/>
</dbReference>
<protein>
    <recommendedName>
        <fullName evidence="10">GPR1/FUN34/yaaH family protein</fullName>
    </recommendedName>
</protein>
<feature type="transmembrane region" description="Helical" evidence="7">
    <location>
        <begin position="151"/>
        <end position="173"/>
    </location>
</feature>
<evidence type="ECO:0000313" key="9">
    <source>
        <dbReference type="Proteomes" id="UP000218505"/>
    </source>
</evidence>
<evidence type="ECO:0000313" key="8">
    <source>
        <dbReference type="EMBL" id="ATE55006.1"/>
    </source>
</evidence>
<keyword evidence="9" id="KW-1185">Reference proteome</keyword>
<feature type="transmembrane region" description="Helical" evidence="7">
    <location>
        <begin position="87"/>
        <end position="106"/>
    </location>
</feature>
<evidence type="ECO:0000256" key="6">
    <source>
        <dbReference type="SAM" id="MobiDB-lite"/>
    </source>
</evidence>
<proteinExistence type="inferred from homology"/>
<dbReference type="PANTHER" id="PTHR31123:SF1">
    <property type="entry name" value="ACCUMULATION OF DYADS PROTEIN 2-RELATED"/>
    <property type="match status" value="1"/>
</dbReference>
<feature type="transmembrane region" description="Helical" evidence="7">
    <location>
        <begin position="59"/>
        <end position="80"/>
    </location>
</feature>
<feature type="transmembrane region" description="Helical" evidence="7">
    <location>
        <begin position="29"/>
        <end position="47"/>
    </location>
</feature>
<keyword evidence="3 7" id="KW-0812">Transmembrane</keyword>
<comment type="similarity">
    <text evidence="2">Belongs to the acetate uptake transporter (AceTr) (TC 2.A.96) family.</text>
</comment>
<dbReference type="KEGG" id="apre:CNX65_18355"/>
<keyword evidence="4 7" id="KW-1133">Transmembrane helix</keyword>
<gene>
    <name evidence="8" type="ORF">CNX65_18355</name>
</gene>
<dbReference type="GO" id="GO:0005886">
    <property type="term" value="C:plasma membrane"/>
    <property type="evidence" value="ECO:0007669"/>
    <property type="project" value="TreeGrafter"/>
</dbReference>
<evidence type="ECO:0000256" key="5">
    <source>
        <dbReference type="ARBA" id="ARBA00023136"/>
    </source>
</evidence>
<comment type="subcellular location">
    <subcellularLocation>
        <location evidence="1">Membrane</location>
        <topology evidence="1">Multi-pass membrane protein</topology>
    </subcellularLocation>
</comment>
<reference evidence="8" key="1">
    <citation type="submission" date="2017-09" db="EMBL/GenBank/DDBJ databases">
        <title>Complete Genome Sequence of ansamitocin-producing Bacterium Actinosynnema pretiosum X47.</title>
        <authorList>
            <person name="Cao G."/>
            <person name="Zong G."/>
            <person name="Zhong C."/>
            <person name="Fu J."/>
        </authorList>
    </citation>
    <scope>NUCLEOTIDE SEQUENCE [LARGE SCALE GENOMIC DNA]</scope>
    <source>
        <strain evidence="8">X47</strain>
    </source>
</reference>
<dbReference type="Proteomes" id="UP000218505">
    <property type="component" value="Chromosome"/>
</dbReference>
<evidence type="ECO:0000256" key="1">
    <source>
        <dbReference type="ARBA" id="ARBA00004141"/>
    </source>
</evidence>
<keyword evidence="5 7" id="KW-0472">Membrane</keyword>
<dbReference type="Pfam" id="PF01184">
    <property type="entry name" value="Gpr1_Fun34_YaaH"/>
    <property type="match status" value="1"/>
</dbReference>
<organism evidence="8 9">
    <name type="scientific">Actinosynnema pretiosum</name>
    <dbReference type="NCBI Taxonomy" id="42197"/>
    <lineage>
        <taxon>Bacteria</taxon>
        <taxon>Bacillati</taxon>
        <taxon>Actinomycetota</taxon>
        <taxon>Actinomycetes</taxon>
        <taxon>Pseudonocardiales</taxon>
        <taxon>Pseudonocardiaceae</taxon>
        <taxon>Actinosynnema</taxon>
    </lineage>
</organism>
<dbReference type="InterPro" id="IPR000791">
    <property type="entry name" value="Gpr1/Fun34/SatP-like"/>
</dbReference>
<evidence type="ECO:0000256" key="4">
    <source>
        <dbReference type="ARBA" id="ARBA00022989"/>
    </source>
</evidence>
<feature type="compositionally biased region" description="Polar residues" evidence="6">
    <location>
        <begin position="1"/>
        <end position="14"/>
    </location>
</feature>
<dbReference type="RefSeq" id="WP_096494696.1">
    <property type="nucleotide sequence ID" value="NZ_CP023445.1"/>
</dbReference>
<dbReference type="GO" id="GO:0015123">
    <property type="term" value="F:acetate transmembrane transporter activity"/>
    <property type="evidence" value="ECO:0007669"/>
    <property type="project" value="TreeGrafter"/>
</dbReference>
<sequence length="223" mass="23648">MTTAEIKQSATGATTAEHRSSGTGADNPALLGLPALITGSLSLVLYLTDFRSAGNSLAASLPVMVLSSGVLSMIATVWAARIGQGHFAAVWGLFSTFWFSFSALTLGLGHDWYGDLANLEQRNAHASFVFAWLIVLTAFTLTTLRLPKSYTILFVGIDLVLLGMFLSIIQAAANPQAGDPAVLTAANLGMFLFIGFSAWIFAGAMNEATGGRPFRLGRPFVKR</sequence>
<feature type="region of interest" description="Disordered" evidence="6">
    <location>
        <begin position="1"/>
        <end position="25"/>
    </location>
</feature>
<evidence type="ECO:0000256" key="2">
    <source>
        <dbReference type="ARBA" id="ARBA00005587"/>
    </source>
</evidence>
<evidence type="ECO:0000256" key="3">
    <source>
        <dbReference type="ARBA" id="ARBA00022692"/>
    </source>
</evidence>
<evidence type="ECO:0008006" key="10">
    <source>
        <dbReference type="Google" id="ProtNLM"/>
    </source>
</evidence>
<dbReference type="AlphaFoldDB" id="A0A290Z7N2"/>
<evidence type="ECO:0000256" key="7">
    <source>
        <dbReference type="SAM" id="Phobius"/>
    </source>
</evidence>
<name>A0A290Z7N2_9PSEU</name>
<accession>A0A290Z7N2</accession>
<feature type="transmembrane region" description="Helical" evidence="7">
    <location>
        <begin position="126"/>
        <end position="144"/>
    </location>
</feature>
<dbReference type="InterPro" id="IPR051633">
    <property type="entry name" value="AceTr"/>
</dbReference>
<feature type="transmembrane region" description="Helical" evidence="7">
    <location>
        <begin position="185"/>
        <end position="205"/>
    </location>
</feature>
<dbReference type="EMBL" id="CP023445">
    <property type="protein sequence ID" value="ATE55006.1"/>
    <property type="molecule type" value="Genomic_DNA"/>
</dbReference>